<reference evidence="2 3" key="1">
    <citation type="submission" date="2024-01" db="EMBL/GenBank/DDBJ databases">
        <title>The complete chloroplast genome sequence of Lithospermum erythrorhizon: insights into the phylogenetic relationship among Boraginaceae species and the maternal lineages of purple gromwells.</title>
        <authorList>
            <person name="Okada T."/>
            <person name="Watanabe K."/>
        </authorList>
    </citation>
    <scope>NUCLEOTIDE SEQUENCE [LARGE SCALE GENOMIC DNA]</scope>
</reference>
<dbReference type="Proteomes" id="UP001454036">
    <property type="component" value="Unassembled WGS sequence"/>
</dbReference>
<gene>
    <name evidence="2" type="ORF">LIER_30878</name>
</gene>
<proteinExistence type="predicted"/>
<comment type="caution">
    <text evidence="2">The sequence shown here is derived from an EMBL/GenBank/DDBJ whole genome shotgun (WGS) entry which is preliminary data.</text>
</comment>
<name>A0AAV3RR13_LITER</name>
<feature type="chain" id="PRO_5043954786" description="Secreted protein" evidence="1">
    <location>
        <begin position="19"/>
        <end position="90"/>
    </location>
</feature>
<dbReference type="EMBL" id="BAABME010011252">
    <property type="protein sequence ID" value="GAA0183473.1"/>
    <property type="molecule type" value="Genomic_DNA"/>
</dbReference>
<sequence>MALGFSLVSFLSWPCCLLDDPTVEDDWDWFGFVEAHGEQVGFWKVPNLGSPCGYARFDASGFMIPSGHGSWARDSALMWLMCLIGLDLAL</sequence>
<keyword evidence="3" id="KW-1185">Reference proteome</keyword>
<keyword evidence="1" id="KW-0732">Signal</keyword>
<evidence type="ECO:0000256" key="1">
    <source>
        <dbReference type="SAM" id="SignalP"/>
    </source>
</evidence>
<accession>A0AAV3RR13</accession>
<evidence type="ECO:0008006" key="4">
    <source>
        <dbReference type="Google" id="ProtNLM"/>
    </source>
</evidence>
<feature type="signal peptide" evidence="1">
    <location>
        <begin position="1"/>
        <end position="18"/>
    </location>
</feature>
<protein>
    <recommendedName>
        <fullName evidence="4">Secreted protein</fullName>
    </recommendedName>
</protein>
<evidence type="ECO:0000313" key="2">
    <source>
        <dbReference type="EMBL" id="GAA0183473.1"/>
    </source>
</evidence>
<evidence type="ECO:0000313" key="3">
    <source>
        <dbReference type="Proteomes" id="UP001454036"/>
    </source>
</evidence>
<organism evidence="2 3">
    <name type="scientific">Lithospermum erythrorhizon</name>
    <name type="common">Purple gromwell</name>
    <name type="synonym">Lithospermum officinale var. erythrorhizon</name>
    <dbReference type="NCBI Taxonomy" id="34254"/>
    <lineage>
        <taxon>Eukaryota</taxon>
        <taxon>Viridiplantae</taxon>
        <taxon>Streptophyta</taxon>
        <taxon>Embryophyta</taxon>
        <taxon>Tracheophyta</taxon>
        <taxon>Spermatophyta</taxon>
        <taxon>Magnoliopsida</taxon>
        <taxon>eudicotyledons</taxon>
        <taxon>Gunneridae</taxon>
        <taxon>Pentapetalae</taxon>
        <taxon>asterids</taxon>
        <taxon>lamiids</taxon>
        <taxon>Boraginales</taxon>
        <taxon>Boraginaceae</taxon>
        <taxon>Boraginoideae</taxon>
        <taxon>Lithospermeae</taxon>
        <taxon>Lithospermum</taxon>
    </lineage>
</organism>
<dbReference type="AlphaFoldDB" id="A0AAV3RR13"/>